<gene>
    <name evidence="2" type="ORF">L596_029663</name>
</gene>
<feature type="compositionally biased region" description="Low complexity" evidence="1">
    <location>
        <begin position="401"/>
        <end position="429"/>
    </location>
</feature>
<comment type="caution">
    <text evidence="2">The sequence shown here is derived from an EMBL/GenBank/DDBJ whole genome shotgun (WGS) entry which is preliminary data.</text>
</comment>
<proteinExistence type="predicted"/>
<evidence type="ECO:0000256" key="1">
    <source>
        <dbReference type="SAM" id="MobiDB-lite"/>
    </source>
</evidence>
<dbReference type="Proteomes" id="UP000298663">
    <property type="component" value="Unassembled WGS sequence"/>
</dbReference>
<dbReference type="AlphaFoldDB" id="A0A4U5LV99"/>
<accession>A0A4U5LV99</accession>
<protein>
    <submittedName>
        <fullName evidence="2">Uncharacterized protein</fullName>
    </submittedName>
</protein>
<reference evidence="2 3" key="2">
    <citation type="journal article" date="2019" name="G3 (Bethesda)">
        <title>Hybrid Assembly of the Genome of the Entomopathogenic Nematode Steinernema carpocapsae Identifies the X-Chromosome.</title>
        <authorList>
            <person name="Serra L."/>
            <person name="Macchietto M."/>
            <person name="Macias-Munoz A."/>
            <person name="McGill C.J."/>
            <person name="Rodriguez I.M."/>
            <person name="Rodriguez B."/>
            <person name="Murad R."/>
            <person name="Mortazavi A."/>
        </authorList>
    </citation>
    <scope>NUCLEOTIDE SEQUENCE [LARGE SCALE GENOMIC DNA]</scope>
    <source>
        <strain evidence="2 3">ALL</strain>
    </source>
</reference>
<name>A0A4U5LV99_STECR</name>
<evidence type="ECO:0000313" key="2">
    <source>
        <dbReference type="EMBL" id="TKR60078.1"/>
    </source>
</evidence>
<dbReference type="EMBL" id="AZBU02000012">
    <property type="protein sequence ID" value="TKR60078.1"/>
    <property type="molecule type" value="Genomic_DNA"/>
</dbReference>
<organism evidence="2 3">
    <name type="scientific">Steinernema carpocapsae</name>
    <name type="common">Entomopathogenic nematode</name>
    <dbReference type="NCBI Taxonomy" id="34508"/>
    <lineage>
        <taxon>Eukaryota</taxon>
        <taxon>Metazoa</taxon>
        <taxon>Ecdysozoa</taxon>
        <taxon>Nematoda</taxon>
        <taxon>Chromadorea</taxon>
        <taxon>Rhabditida</taxon>
        <taxon>Tylenchina</taxon>
        <taxon>Panagrolaimomorpha</taxon>
        <taxon>Strongyloidoidea</taxon>
        <taxon>Steinernematidae</taxon>
        <taxon>Steinernema</taxon>
    </lineage>
</organism>
<evidence type="ECO:0000313" key="3">
    <source>
        <dbReference type="Proteomes" id="UP000298663"/>
    </source>
</evidence>
<keyword evidence="3" id="KW-1185">Reference proteome</keyword>
<sequence>MTGFIFTSVFNNGSCASISLPEILPDDGYGDPVAKHCFDPETATVLLNRGNIFDGIRDIDKEWRSTILLFLAESGLRGSCSNGNVVAFTNGVDGVSASSSCPHFGLVTNWMTMETLDRSICPMMTTDQSFHKKIPSGVRIDITTVPNGLHSIEETFIHSFTSGDRGAHHQTLLRNAVMISTNSSGWVSDFLEFDRYFTTCVDDICDYALRCHTQASVGPPSTGTIDSDPFGVEGFKSTLNASAQKSEIRMRIRDYSDKCANLVFGYSLQNGSKHTLENPHGTVNLTNWTQIVVEFSRNPYVGCFNTSYVRIDYEVTDSFVNPSTHFWTTSTKSLTTTNQVLTSTAISSISTTSGATSLTQECSTSTLTQASNFTSDLSSTSSVKSSRFATSGTNSSTPELSTSIHVSTTPVSSSSSQSFTSSSVNPTSTITHQSPTNGNENLILTVALVLLATLFRF</sequence>
<reference evidence="2 3" key="1">
    <citation type="journal article" date="2015" name="Genome Biol.">
        <title>Comparative genomics of Steinernema reveals deeply conserved gene regulatory networks.</title>
        <authorList>
            <person name="Dillman A.R."/>
            <person name="Macchietto M."/>
            <person name="Porter C.F."/>
            <person name="Rogers A."/>
            <person name="Williams B."/>
            <person name="Antoshechkin I."/>
            <person name="Lee M.M."/>
            <person name="Goodwin Z."/>
            <person name="Lu X."/>
            <person name="Lewis E.E."/>
            <person name="Goodrich-Blair H."/>
            <person name="Stock S.P."/>
            <person name="Adams B.J."/>
            <person name="Sternberg P.W."/>
            <person name="Mortazavi A."/>
        </authorList>
    </citation>
    <scope>NUCLEOTIDE SEQUENCE [LARGE SCALE GENOMIC DNA]</scope>
    <source>
        <strain evidence="2 3">ALL</strain>
    </source>
</reference>
<feature type="region of interest" description="Disordered" evidence="1">
    <location>
        <begin position="388"/>
        <end position="436"/>
    </location>
</feature>